<reference evidence="2" key="1">
    <citation type="submission" date="2021-02" db="EMBL/GenBank/DDBJ databases">
        <title>Genome-Resolved Metagenomics of a Microbial Community Performing Photosynthetic Biological Nutrient Removal.</title>
        <authorList>
            <person name="Mcdaniel E.A."/>
        </authorList>
    </citation>
    <scope>NUCLEOTIDE SEQUENCE</scope>
    <source>
        <strain evidence="2">UWPOB_OBS1</strain>
    </source>
</reference>
<evidence type="ECO:0000313" key="3">
    <source>
        <dbReference type="Proteomes" id="UP000664277"/>
    </source>
</evidence>
<name>A0A8J7PEP3_9BACT</name>
<accession>A0A8J7PEP3</accession>
<keyword evidence="1" id="KW-0175">Coiled coil</keyword>
<proteinExistence type="predicted"/>
<dbReference type="AlphaFoldDB" id="A0A8J7PEP3"/>
<evidence type="ECO:0000256" key="1">
    <source>
        <dbReference type="SAM" id="Coils"/>
    </source>
</evidence>
<dbReference type="CDD" id="cd06503">
    <property type="entry name" value="ATP-synt_Fo_b"/>
    <property type="match status" value="1"/>
</dbReference>
<dbReference type="SUPFAM" id="SSF58113">
    <property type="entry name" value="Apolipoprotein A-I"/>
    <property type="match status" value="1"/>
</dbReference>
<organism evidence="2 3">
    <name type="scientific">Candidatus Obscuribacter phosphatis</name>
    <dbReference type="NCBI Taxonomy" id="1906157"/>
    <lineage>
        <taxon>Bacteria</taxon>
        <taxon>Bacillati</taxon>
        <taxon>Candidatus Melainabacteria</taxon>
        <taxon>Candidatus Obscuribacterales</taxon>
        <taxon>Candidatus Obscuribacteraceae</taxon>
        <taxon>Candidatus Obscuribacter</taxon>
    </lineage>
</organism>
<dbReference type="EMBL" id="JAFLCK010000010">
    <property type="protein sequence ID" value="MBN8660398.1"/>
    <property type="molecule type" value="Genomic_DNA"/>
</dbReference>
<feature type="coiled-coil region" evidence="1">
    <location>
        <begin position="105"/>
        <end position="140"/>
    </location>
</feature>
<protein>
    <submittedName>
        <fullName evidence="2">Uncharacterized protein</fullName>
    </submittedName>
</protein>
<dbReference type="Proteomes" id="UP000664277">
    <property type="component" value="Unassembled WGS sequence"/>
</dbReference>
<gene>
    <name evidence="2" type="ORF">J0M35_08565</name>
</gene>
<evidence type="ECO:0000313" key="2">
    <source>
        <dbReference type="EMBL" id="MBN8660398.1"/>
    </source>
</evidence>
<sequence>MTMITAPTVQATNTFKQTTIYKHLDLLEHLIDDAAGIYKFKFINADDFLDVLDKARARLPEELREAADVLAQRDEIIAESQRRSEQIITTARRQAETMLHESELLKAVQAEVERIRKQVVQEVEQMRREAIAEAERIRLEADEDAAKIREGADHYAEQVLTRMENDLQGLAQRVTESQQIVRNGQRLLGGVKRHGVISAASVSVTAGQGAPMVGGPLTMPSGLSSPLLSGKFE</sequence>
<comment type="caution">
    <text evidence="2">The sequence shown here is derived from an EMBL/GenBank/DDBJ whole genome shotgun (WGS) entry which is preliminary data.</text>
</comment>